<evidence type="ECO:0000313" key="3">
    <source>
        <dbReference type="EMBL" id="MFD1015984.1"/>
    </source>
</evidence>
<dbReference type="InterPro" id="IPR014756">
    <property type="entry name" value="Ig_E-set"/>
</dbReference>
<dbReference type="Gene3D" id="2.60.40.10">
    <property type="entry name" value="Immunoglobulins"/>
    <property type="match status" value="2"/>
</dbReference>
<dbReference type="PROSITE" id="PS51841">
    <property type="entry name" value="LTD"/>
    <property type="match status" value="1"/>
</dbReference>
<dbReference type="InterPro" id="IPR001322">
    <property type="entry name" value="Lamin_tail_dom"/>
</dbReference>
<dbReference type="Pfam" id="PF13585">
    <property type="entry name" value="CHU_C"/>
    <property type="match status" value="1"/>
</dbReference>
<reference evidence="4" key="1">
    <citation type="journal article" date="2019" name="Int. J. Syst. Evol. Microbiol.">
        <title>The Global Catalogue of Microorganisms (GCM) 10K type strain sequencing project: providing services to taxonomists for standard genome sequencing and annotation.</title>
        <authorList>
            <consortium name="The Broad Institute Genomics Platform"/>
            <consortium name="The Broad Institute Genome Sequencing Center for Infectious Disease"/>
            <person name="Wu L."/>
            <person name="Ma J."/>
        </authorList>
    </citation>
    <scope>NUCLEOTIDE SEQUENCE [LARGE SCALE GENOMIC DNA]</scope>
    <source>
        <strain evidence="4">CCUG 56098</strain>
    </source>
</reference>
<dbReference type="RefSeq" id="WP_386116281.1">
    <property type="nucleotide sequence ID" value="NZ_JBHTKM010000063.1"/>
</dbReference>
<dbReference type="InterPro" id="IPR013783">
    <property type="entry name" value="Ig-like_fold"/>
</dbReference>
<dbReference type="Pfam" id="PF01833">
    <property type="entry name" value="TIG"/>
    <property type="match status" value="1"/>
</dbReference>
<dbReference type="Proteomes" id="UP001597086">
    <property type="component" value="Unassembled WGS sequence"/>
</dbReference>
<feature type="signal peptide" evidence="1">
    <location>
        <begin position="1"/>
        <end position="23"/>
    </location>
</feature>
<dbReference type="EMBL" id="JBHTKM010000063">
    <property type="protein sequence ID" value="MFD1015984.1"/>
    <property type="molecule type" value="Genomic_DNA"/>
</dbReference>
<organism evidence="3 4">
    <name type="scientific">Winogradskyella rapida</name>
    <dbReference type="NCBI Taxonomy" id="549701"/>
    <lineage>
        <taxon>Bacteria</taxon>
        <taxon>Pseudomonadati</taxon>
        <taxon>Bacteroidota</taxon>
        <taxon>Flavobacteriia</taxon>
        <taxon>Flavobacteriales</taxon>
        <taxon>Flavobacteriaceae</taxon>
        <taxon>Winogradskyella</taxon>
    </lineage>
</organism>
<name>A0ABW3KUU9_9FLAO</name>
<feature type="chain" id="PRO_5045968537" evidence="1">
    <location>
        <begin position="24"/>
        <end position="694"/>
    </location>
</feature>
<evidence type="ECO:0000259" key="2">
    <source>
        <dbReference type="PROSITE" id="PS51841"/>
    </source>
</evidence>
<dbReference type="InterPro" id="IPR026341">
    <property type="entry name" value="T9SS_type_B"/>
</dbReference>
<keyword evidence="1" id="KW-0732">Signal</keyword>
<evidence type="ECO:0000256" key="1">
    <source>
        <dbReference type="SAM" id="SignalP"/>
    </source>
</evidence>
<evidence type="ECO:0000313" key="4">
    <source>
        <dbReference type="Proteomes" id="UP001597086"/>
    </source>
</evidence>
<accession>A0ABW3KUU9</accession>
<dbReference type="SUPFAM" id="SSF48726">
    <property type="entry name" value="Immunoglobulin"/>
    <property type="match status" value="1"/>
</dbReference>
<dbReference type="NCBIfam" id="TIGR04131">
    <property type="entry name" value="Bac_Flav_CTERM"/>
    <property type="match status" value="1"/>
</dbReference>
<dbReference type="InterPro" id="IPR002909">
    <property type="entry name" value="IPT_dom"/>
</dbReference>
<gene>
    <name evidence="3" type="ORF">ACFQ13_08650</name>
</gene>
<keyword evidence="4" id="KW-1185">Reference proteome</keyword>
<dbReference type="CDD" id="cd00102">
    <property type="entry name" value="IPT"/>
    <property type="match status" value="1"/>
</dbReference>
<proteinExistence type="predicted"/>
<protein>
    <submittedName>
        <fullName evidence="3">Gliding motility-associated C-terminal domain-containing protein</fullName>
    </submittedName>
</protein>
<feature type="domain" description="LTD" evidence="2">
    <location>
        <begin position="109"/>
        <end position="243"/>
    </location>
</feature>
<sequence>MKKSIVLLVQLVLLSHSALFSYASNVSLKEVENLNCPAPIISSFSPETGPVNTKITLNGSLLNTLSTVDFNGITASFTIINDSEINITIPEGISDFSAITLTTDGGCSTTTTNNFTLINDTCGTTGDIYISEVYDSNGGSYGVIELYNPTSTAVDVDGVYEIQRFGDIGNATPSATIPLTGSIPALSTYSIEMGSTGNVCSGISADVTVSAGINEDDEIRLVKTGSVIDVMYTADNIGYTFIRNADAAAPSATFNISEWLYLDNETCSDLGTHTANNNAASPTLSQSDSVSLCENETATFSVSVDTGSYTYQWKVLNSAGDWTNLSNDSNYSGVSTNTLSIANTPFSFNGLQYYCEITSTNCSLVSHAALLEVLNPEVDNLVDQTACLTYSLPSLTHGNYYTGINGTGTPLFAGDIISSSQTIYIYTEVGTAPNFCSNQSSFTVTINEAPAVSTLEDQVVCGQFELPSISDGSYYTGPNGTGTALTAGDLLFTSQVVYIFNSDSTSSNDCSSESDFEVTVYPATDFTLDTSNISINGDTLTVTMTDSSISYLYAIDNADFQTDAVITSIADGLHTLYVQDANGCVIKSIDFEISTLTEALFIPQGFSPNNDGKNDWFNIQGLYDVFPNHNLKIYNRYGSLIFEGNNNNKWYGSANRGLLKTNKTLPVGTYFYVLQLNETGANSRSFTGWVYLNK</sequence>
<dbReference type="InterPro" id="IPR036179">
    <property type="entry name" value="Ig-like_dom_sf"/>
</dbReference>
<comment type="caution">
    <text evidence="3">The sequence shown here is derived from an EMBL/GenBank/DDBJ whole genome shotgun (WGS) entry which is preliminary data.</text>
</comment>
<dbReference type="SUPFAM" id="SSF81296">
    <property type="entry name" value="E set domains"/>
    <property type="match status" value="1"/>
</dbReference>